<dbReference type="Pfam" id="PF00089">
    <property type="entry name" value="Trypsin"/>
    <property type="match status" value="1"/>
</dbReference>
<evidence type="ECO:0000313" key="8">
    <source>
        <dbReference type="Proteomes" id="UP001150569"/>
    </source>
</evidence>
<dbReference type="GO" id="GO:0006508">
    <property type="term" value="P:proteolysis"/>
    <property type="evidence" value="ECO:0007669"/>
    <property type="project" value="UniProtKB-KW"/>
</dbReference>
<dbReference type="InterPro" id="IPR018114">
    <property type="entry name" value="TRYPSIN_HIS"/>
</dbReference>
<keyword evidence="2" id="KW-1015">Disulfide bond</keyword>
<gene>
    <name evidence="7" type="primary">OVCH2_2</name>
    <name evidence="7" type="ORF">IWQ60_012436</name>
</gene>
<feature type="signal peptide" evidence="5">
    <location>
        <begin position="1"/>
        <end position="22"/>
    </location>
</feature>
<dbReference type="PANTHER" id="PTHR24276">
    <property type="entry name" value="POLYSERASE-RELATED"/>
    <property type="match status" value="1"/>
</dbReference>
<dbReference type="PANTHER" id="PTHR24276:SF98">
    <property type="entry name" value="FI18310P1-RELATED"/>
    <property type="match status" value="1"/>
</dbReference>
<dbReference type="EMBL" id="JANBPT010001925">
    <property type="protein sequence ID" value="KAJ1904496.1"/>
    <property type="molecule type" value="Genomic_DNA"/>
</dbReference>
<feature type="region of interest" description="Disordered" evidence="4">
    <location>
        <begin position="282"/>
        <end position="309"/>
    </location>
</feature>
<dbReference type="InterPro" id="IPR050430">
    <property type="entry name" value="Peptidase_S1"/>
</dbReference>
<dbReference type="InterPro" id="IPR009003">
    <property type="entry name" value="Peptidase_S1_PA"/>
</dbReference>
<sequence>MHLSLSATVSTLGVLLATTTYAFPDFQTTADGERIIGGVPVKGHKFPFAAVLNIVEKEGVALCGGTLISKNYILTAAHCVTEEFSGKAVKAKAVAAGLGSDDINDVTVYEADKIIVHPDYDYRKVTDDLALVKLKKSIKSSDDDIKWTGITDAKLKDGMELVAIGWGKTSNSGSVSDDLRQVDVKLGPSRDCREANPDFKDQSGSQLCAAQNDNHDTCQGDSGGPLLYKDKEGSYKIAGITSYGFTPGSDSTSCGTNSVVAFYTNADYYIKWISKETDISKSKLRGDSSNGDDDDDDDDKDGDDDTSAAEVTVQALTSGPLSFIVGITALVFTL</sequence>
<keyword evidence="5" id="KW-0732">Signal</keyword>
<dbReference type="InterPro" id="IPR033116">
    <property type="entry name" value="TRYPSIN_SER"/>
</dbReference>
<dbReference type="AlphaFoldDB" id="A0A9W8DLD3"/>
<evidence type="ECO:0000313" key="7">
    <source>
        <dbReference type="EMBL" id="KAJ1904496.1"/>
    </source>
</evidence>
<dbReference type="PRINTS" id="PR00722">
    <property type="entry name" value="CHYMOTRYPSIN"/>
</dbReference>
<keyword evidence="3" id="KW-0645">Protease</keyword>
<evidence type="ECO:0000256" key="3">
    <source>
        <dbReference type="RuleBase" id="RU363034"/>
    </source>
</evidence>
<dbReference type="SMART" id="SM00020">
    <property type="entry name" value="Tryp_SPc"/>
    <property type="match status" value="1"/>
</dbReference>
<keyword evidence="3 7" id="KW-0378">Hydrolase</keyword>
<dbReference type="EC" id="3.4.21.120" evidence="7"/>
<reference evidence="7" key="1">
    <citation type="submission" date="2022-07" db="EMBL/GenBank/DDBJ databases">
        <title>Phylogenomic reconstructions and comparative analyses of Kickxellomycotina fungi.</title>
        <authorList>
            <person name="Reynolds N.K."/>
            <person name="Stajich J.E."/>
            <person name="Barry K."/>
            <person name="Grigoriev I.V."/>
            <person name="Crous P."/>
            <person name="Smith M.E."/>
        </authorList>
    </citation>
    <scope>NUCLEOTIDE SEQUENCE</scope>
    <source>
        <strain evidence="7">RSA 861</strain>
    </source>
</reference>
<evidence type="ECO:0000256" key="1">
    <source>
        <dbReference type="ARBA" id="ARBA00007664"/>
    </source>
</evidence>
<evidence type="ECO:0000259" key="6">
    <source>
        <dbReference type="PROSITE" id="PS50240"/>
    </source>
</evidence>
<comment type="caution">
    <text evidence="7">The sequence shown here is derived from an EMBL/GenBank/DDBJ whole genome shotgun (WGS) entry which is preliminary data.</text>
</comment>
<keyword evidence="8" id="KW-1185">Reference proteome</keyword>
<feature type="chain" id="PRO_5040737836" evidence="5">
    <location>
        <begin position="23"/>
        <end position="334"/>
    </location>
</feature>
<proteinExistence type="inferred from homology"/>
<evidence type="ECO:0000256" key="5">
    <source>
        <dbReference type="SAM" id="SignalP"/>
    </source>
</evidence>
<protein>
    <submittedName>
        <fullName evidence="7">Ovochymase-2</fullName>
        <ecNumber evidence="7">3.4.21.120</ecNumber>
    </submittedName>
</protein>
<dbReference type="Proteomes" id="UP001150569">
    <property type="component" value="Unassembled WGS sequence"/>
</dbReference>
<comment type="similarity">
    <text evidence="1">Belongs to the peptidase S1 family.</text>
</comment>
<dbReference type="PROSITE" id="PS00134">
    <property type="entry name" value="TRYPSIN_HIS"/>
    <property type="match status" value="1"/>
</dbReference>
<dbReference type="CDD" id="cd00190">
    <property type="entry name" value="Tryp_SPc"/>
    <property type="match status" value="1"/>
</dbReference>
<feature type="compositionally biased region" description="Acidic residues" evidence="4">
    <location>
        <begin position="290"/>
        <end position="307"/>
    </location>
</feature>
<dbReference type="GO" id="GO:0004252">
    <property type="term" value="F:serine-type endopeptidase activity"/>
    <property type="evidence" value="ECO:0007669"/>
    <property type="project" value="InterPro"/>
</dbReference>
<dbReference type="PROSITE" id="PS00135">
    <property type="entry name" value="TRYPSIN_SER"/>
    <property type="match status" value="1"/>
</dbReference>
<evidence type="ECO:0000256" key="2">
    <source>
        <dbReference type="ARBA" id="ARBA00023157"/>
    </source>
</evidence>
<dbReference type="FunFam" id="2.40.10.10:FF:000068">
    <property type="entry name" value="transmembrane protease serine 2"/>
    <property type="match status" value="1"/>
</dbReference>
<dbReference type="Gene3D" id="2.40.10.10">
    <property type="entry name" value="Trypsin-like serine proteases"/>
    <property type="match status" value="1"/>
</dbReference>
<name>A0A9W8DLD3_9FUNG</name>
<dbReference type="SUPFAM" id="SSF50494">
    <property type="entry name" value="Trypsin-like serine proteases"/>
    <property type="match status" value="1"/>
</dbReference>
<dbReference type="InterPro" id="IPR001314">
    <property type="entry name" value="Peptidase_S1A"/>
</dbReference>
<keyword evidence="3" id="KW-0720">Serine protease</keyword>
<dbReference type="OrthoDB" id="6380398at2759"/>
<dbReference type="PROSITE" id="PS50240">
    <property type="entry name" value="TRYPSIN_DOM"/>
    <property type="match status" value="1"/>
</dbReference>
<evidence type="ECO:0000256" key="4">
    <source>
        <dbReference type="SAM" id="MobiDB-lite"/>
    </source>
</evidence>
<dbReference type="InterPro" id="IPR001254">
    <property type="entry name" value="Trypsin_dom"/>
</dbReference>
<dbReference type="InterPro" id="IPR043504">
    <property type="entry name" value="Peptidase_S1_PA_chymotrypsin"/>
</dbReference>
<organism evidence="7 8">
    <name type="scientific">Tieghemiomyces parasiticus</name>
    <dbReference type="NCBI Taxonomy" id="78921"/>
    <lineage>
        <taxon>Eukaryota</taxon>
        <taxon>Fungi</taxon>
        <taxon>Fungi incertae sedis</taxon>
        <taxon>Zoopagomycota</taxon>
        <taxon>Kickxellomycotina</taxon>
        <taxon>Dimargaritomycetes</taxon>
        <taxon>Dimargaritales</taxon>
        <taxon>Dimargaritaceae</taxon>
        <taxon>Tieghemiomyces</taxon>
    </lineage>
</organism>
<feature type="domain" description="Peptidase S1" evidence="6">
    <location>
        <begin position="35"/>
        <end position="278"/>
    </location>
</feature>
<accession>A0A9W8DLD3</accession>